<feature type="compositionally biased region" description="Pro residues" evidence="1">
    <location>
        <begin position="102"/>
        <end position="121"/>
    </location>
</feature>
<dbReference type="EMBL" id="MU006221">
    <property type="protein sequence ID" value="KAF2829226.1"/>
    <property type="molecule type" value="Genomic_DNA"/>
</dbReference>
<feature type="compositionally biased region" description="Basic and acidic residues" evidence="1">
    <location>
        <begin position="222"/>
        <end position="243"/>
    </location>
</feature>
<evidence type="ECO:0000313" key="3">
    <source>
        <dbReference type="Proteomes" id="UP000799424"/>
    </source>
</evidence>
<reference evidence="2" key="1">
    <citation type="journal article" date="2020" name="Stud. Mycol.">
        <title>101 Dothideomycetes genomes: a test case for predicting lifestyles and emergence of pathogens.</title>
        <authorList>
            <person name="Haridas S."/>
            <person name="Albert R."/>
            <person name="Binder M."/>
            <person name="Bloem J."/>
            <person name="Labutti K."/>
            <person name="Salamov A."/>
            <person name="Andreopoulos B."/>
            <person name="Baker S."/>
            <person name="Barry K."/>
            <person name="Bills G."/>
            <person name="Bluhm B."/>
            <person name="Cannon C."/>
            <person name="Castanera R."/>
            <person name="Culley D."/>
            <person name="Daum C."/>
            <person name="Ezra D."/>
            <person name="Gonzalez J."/>
            <person name="Henrissat B."/>
            <person name="Kuo A."/>
            <person name="Liang C."/>
            <person name="Lipzen A."/>
            <person name="Lutzoni F."/>
            <person name="Magnuson J."/>
            <person name="Mondo S."/>
            <person name="Nolan M."/>
            <person name="Ohm R."/>
            <person name="Pangilinan J."/>
            <person name="Park H.-J."/>
            <person name="Ramirez L."/>
            <person name="Alfaro M."/>
            <person name="Sun H."/>
            <person name="Tritt A."/>
            <person name="Yoshinaga Y."/>
            <person name="Zwiers L.-H."/>
            <person name="Turgeon B."/>
            <person name="Goodwin S."/>
            <person name="Spatafora J."/>
            <person name="Crous P."/>
            <person name="Grigoriev I."/>
        </authorList>
    </citation>
    <scope>NUCLEOTIDE SEQUENCE</scope>
    <source>
        <strain evidence="2">CBS 113818</strain>
    </source>
</reference>
<feature type="compositionally biased region" description="Basic and acidic residues" evidence="1">
    <location>
        <begin position="250"/>
        <end position="259"/>
    </location>
</feature>
<evidence type="ECO:0000313" key="2">
    <source>
        <dbReference type="EMBL" id="KAF2829226.1"/>
    </source>
</evidence>
<dbReference type="AlphaFoldDB" id="A0A6A7A7R4"/>
<keyword evidence="3" id="KW-1185">Reference proteome</keyword>
<feature type="compositionally biased region" description="Low complexity" evidence="1">
    <location>
        <begin position="37"/>
        <end position="55"/>
    </location>
</feature>
<accession>A0A6A7A7R4</accession>
<dbReference type="Proteomes" id="UP000799424">
    <property type="component" value="Unassembled WGS sequence"/>
</dbReference>
<organism evidence="2 3">
    <name type="scientific">Ophiobolus disseminans</name>
    <dbReference type="NCBI Taxonomy" id="1469910"/>
    <lineage>
        <taxon>Eukaryota</taxon>
        <taxon>Fungi</taxon>
        <taxon>Dikarya</taxon>
        <taxon>Ascomycota</taxon>
        <taxon>Pezizomycotina</taxon>
        <taxon>Dothideomycetes</taxon>
        <taxon>Pleosporomycetidae</taxon>
        <taxon>Pleosporales</taxon>
        <taxon>Pleosporineae</taxon>
        <taxon>Phaeosphaeriaceae</taxon>
        <taxon>Ophiobolus</taxon>
    </lineage>
</organism>
<dbReference type="OrthoDB" id="3793161at2759"/>
<feature type="region of interest" description="Disordered" evidence="1">
    <location>
        <begin position="34"/>
        <end position="145"/>
    </location>
</feature>
<name>A0A6A7A7R4_9PLEO</name>
<gene>
    <name evidence="2" type="ORF">CC86DRAFT_437011</name>
</gene>
<proteinExistence type="predicted"/>
<protein>
    <submittedName>
        <fullName evidence="2">Uncharacterized protein</fullName>
    </submittedName>
</protein>
<feature type="region of interest" description="Disordered" evidence="1">
    <location>
        <begin position="222"/>
        <end position="259"/>
    </location>
</feature>
<evidence type="ECO:0000256" key="1">
    <source>
        <dbReference type="SAM" id="MobiDB-lite"/>
    </source>
</evidence>
<sequence length="259" mass="28400">MCQQLSQHYPCGHSKPICLTPCPHALDTGARIPLKNSDTSLSRSGSTVSVSAPSVKRSDTGSLPSQLRSPLPPSPLSHADPLRVQPAPPLPPRSNSSNQPSPLGPPPGFQVPSSTSPPPVPVQRWSIANPDRPASPASLTSNSIASPALPDEEFTIAPNFCPYHFPRDLPQSNHPCIECYFLPEWAHLAERYVKSYAEGHPLNKREDAEKMSGIERLRKEFREKQEKEREQREMARKGDETEGKLNVFLHGDESAGRVG</sequence>